<evidence type="ECO:0000256" key="4">
    <source>
        <dbReference type="SAM" id="Coils"/>
    </source>
</evidence>
<dbReference type="SMART" id="SM00028">
    <property type="entry name" value="TPR"/>
    <property type="match status" value="5"/>
</dbReference>
<organism evidence="8 9">
    <name type="scientific">Pedobacter frigiditerrae</name>
    <dbReference type="NCBI Taxonomy" id="2530452"/>
    <lineage>
        <taxon>Bacteria</taxon>
        <taxon>Pseudomonadati</taxon>
        <taxon>Bacteroidota</taxon>
        <taxon>Sphingobacteriia</taxon>
        <taxon>Sphingobacteriales</taxon>
        <taxon>Sphingobacteriaceae</taxon>
        <taxon>Pedobacter</taxon>
    </lineage>
</organism>
<dbReference type="SUPFAM" id="SSF55874">
    <property type="entry name" value="ATPase domain of HSP90 chaperone/DNA topoisomerase II/histidine kinase"/>
    <property type="match status" value="1"/>
</dbReference>
<feature type="domain" description="Histidine kinase" evidence="7">
    <location>
        <begin position="507"/>
        <end position="700"/>
    </location>
</feature>
<feature type="coiled-coil region" evidence="4">
    <location>
        <begin position="346"/>
        <end position="398"/>
    </location>
</feature>
<keyword evidence="9" id="KW-1185">Reference proteome</keyword>
<dbReference type="OrthoDB" id="9778366at2"/>
<keyword evidence="5" id="KW-0472">Membrane</keyword>
<dbReference type="Proteomes" id="UP000292884">
    <property type="component" value="Unassembled WGS sequence"/>
</dbReference>
<feature type="chain" id="PRO_5020328034" description="Histidine kinase domain-containing protein" evidence="6">
    <location>
        <begin position="23"/>
        <end position="700"/>
    </location>
</feature>
<dbReference type="Gene3D" id="1.25.40.10">
    <property type="entry name" value="Tetratricopeptide repeat domain"/>
    <property type="match status" value="1"/>
</dbReference>
<keyword evidence="1" id="KW-0808">Transferase</keyword>
<keyword evidence="5" id="KW-0812">Transmembrane</keyword>
<dbReference type="GO" id="GO:0046983">
    <property type="term" value="F:protein dimerization activity"/>
    <property type="evidence" value="ECO:0007669"/>
    <property type="project" value="InterPro"/>
</dbReference>
<keyword evidence="6" id="KW-0732">Signal</keyword>
<dbReference type="Pfam" id="PF02518">
    <property type="entry name" value="HATPase_c"/>
    <property type="match status" value="1"/>
</dbReference>
<dbReference type="Pfam" id="PF07730">
    <property type="entry name" value="HisKA_3"/>
    <property type="match status" value="1"/>
</dbReference>
<evidence type="ECO:0000256" key="1">
    <source>
        <dbReference type="ARBA" id="ARBA00022679"/>
    </source>
</evidence>
<dbReference type="PROSITE" id="PS50109">
    <property type="entry name" value="HIS_KIN"/>
    <property type="match status" value="1"/>
</dbReference>
<feature type="signal peptide" evidence="6">
    <location>
        <begin position="1"/>
        <end position="22"/>
    </location>
</feature>
<dbReference type="InterPro" id="IPR005467">
    <property type="entry name" value="His_kinase_dom"/>
</dbReference>
<dbReference type="GO" id="GO:0016020">
    <property type="term" value="C:membrane"/>
    <property type="evidence" value="ECO:0007669"/>
    <property type="project" value="InterPro"/>
</dbReference>
<dbReference type="InterPro" id="IPR036890">
    <property type="entry name" value="HATPase_C_sf"/>
</dbReference>
<evidence type="ECO:0000259" key="7">
    <source>
        <dbReference type="PROSITE" id="PS50109"/>
    </source>
</evidence>
<keyword evidence="3" id="KW-0902">Two-component regulatory system</keyword>
<accession>A0A4R0N2H9</accession>
<dbReference type="Pfam" id="PF13181">
    <property type="entry name" value="TPR_8"/>
    <property type="match status" value="1"/>
</dbReference>
<dbReference type="AlphaFoldDB" id="A0A4R0N2H9"/>
<protein>
    <recommendedName>
        <fullName evidence="7">Histidine kinase domain-containing protein</fullName>
    </recommendedName>
</protein>
<dbReference type="GO" id="GO:0000155">
    <property type="term" value="F:phosphorelay sensor kinase activity"/>
    <property type="evidence" value="ECO:0007669"/>
    <property type="project" value="InterPro"/>
</dbReference>
<evidence type="ECO:0000256" key="6">
    <source>
        <dbReference type="SAM" id="SignalP"/>
    </source>
</evidence>
<dbReference type="InterPro" id="IPR011990">
    <property type="entry name" value="TPR-like_helical_dom_sf"/>
</dbReference>
<dbReference type="Pfam" id="PF13374">
    <property type="entry name" value="TPR_10"/>
    <property type="match status" value="1"/>
</dbReference>
<dbReference type="EMBL" id="SJSK01000001">
    <property type="protein sequence ID" value="TCC93503.1"/>
    <property type="molecule type" value="Genomic_DNA"/>
</dbReference>
<dbReference type="Gene3D" id="3.30.565.10">
    <property type="entry name" value="Histidine kinase-like ATPase, C-terminal domain"/>
    <property type="match status" value="1"/>
</dbReference>
<dbReference type="CDD" id="cd16917">
    <property type="entry name" value="HATPase_UhpB-NarQ-NarX-like"/>
    <property type="match status" value="1"/>
</dbReference>
<dbReference type="Gene3D" id="1.20.5.1930">
    <property type="match status" value="1"/>
</dbReference>
<dbReference type="InterPro" id="IPR019734">
    <property type="entry name" value="TPR_rpt"/>
</dbReference>
<evidence type="ECO:0000313" key="8">
    <source>
        <dbReference type="EMBL" id="TCC93503.1"/>
    </source>
</evidence>
<keyword evidence="5" id="KW-1133">Transmembrane helix</keyword>
<reference evidence="8 9" key="1">
    <citation type="submission" date="2019-02" db="EMBL/GenBank/DDBJ databases">
        <title>Pedobacter sp. RP-1-13 sp. nov., isolated from Arctic soil.</title>
        <authorList>
            <person name="Dahal R.H."/>
        </authorList>
    </citation>
    <scope>NUCLEOTIDE SEQUENCE [LARGE SCALE GENOMIC DNA]</scope>
    <source>
        <strain evidence="8 9">RP-1-13</strain>
    </source>
</reference>
<dbReference type="SUPFAM" id="SSF48452">
    <property type="entry name" value="TPR-like"/>
    <property type="match status" value="2"/>
</dbReference>
<feature type="transmembrane region" description="Helical" evidence="5">
    <location>
        <begin position="451"/>
        <end position="471"/>
    </location>
</feature>
<dbReference type="InterPro" id="IPR011712">
    <property type="entry name" value="Sig_transdc_His_kin_sub3_dim/P"/>
</dbReference>
<keyword evidence="4" id="KW-0175">Coiled coil</keyword>
<evidence type="ECO:0000313" key="9">
    <source>
        <dbReference type="Proteomes" id="UP000292884"/>
    </source>
</evidence>
<comment type="caution">
    <text evidence="8">The sequence shown here is derived from an EMBL/GenBank/DDBJ whole genome shotgun (WGS) entry which is preliminary data.</text>
</comment>
<dbReference type="PANTHER" id="PTHR24421">
    <property type="entry name" value="NITRATE/NITRITE SENSOR PROTEIN NARX-RELATED"/>
    <property type="match status" value="1"/>
</dbReference>
<dbReference type="InterPro" id="IPR050482">
    <property type="entry name" value="Sensor_HK_TwoCompSys"/>
</dbReference>
<evidence type="ECO:0000256" key="3">
    <source>
        <dbReference type="ARBA" id="ARBA00023012"/>
    </source>
</evidence>
<keyword evidence="2" id="KW-0418">Kinase</keyword>
<evidence type="ECO:0000256" key="2">
    <source>
        <dbReference type="ARBA" id="ARBA00022777"/>
    </source>
</evidence>
<proteinExistence type="predicted"/>
<dbReference type="InterPro" id="IPR003594">
    <property type="entry name" value="HATPase_dom"/>
</dbReference>
<evidence type="ECO:0000256" key="5">
    <source>
        <dbReference type="SAM" id="Phobius"/>
    </source>
</evidence>
<dbReference type="RefSeq" id="WP_131551371.1">
    <property type="nucleotide sequence ID" value="NZ_SJSK01000001.1"/>
</dbReference>
<name>A0A4R0N2H9_9SPHI</name>
<sequence>MFKFRIAIFAYLFCFVNFNSVAQTVAIKSKINAQINLAKDIVFSDMKRSNRVADSVLVSLRKYKLELEEASIYNLKGIIYNFSGKLDSSLIFFEKAEQIGLKIGDKLTIAKAKQNKNMPYGKMGKYALAMQTIFEAIKYYESINSKSAIARCYGDIGNILIRQDNSKGAVDYLKKAIAMADEVNELSLKTNFYNSLAVAYDELKDKKAAKETYLKGLALAEKLNNVKSQITITLNLGMISWSLDNTDDQSFEYYKKAEKLAISFGDRTNLAYIYQNMGRNYFHQKKYYEALKYTQNAKDLALETKDLYSLVRIYSSLAEIYKNISKYDDSYNSLVLKDSLSKILFNKESSEQINTIRIKYEAEKKEQQILLLDKQNLIQGLELNKTKLELENQDLENEKNLFKIGSQTLLLQKNKILLDRKQLEATAKAQQIKLLASKNDVQKLELLKRNIFLGIIAGALLITILLSYLFYNRYKLKQDARLHEEVITQQDLATKAVLNAEENERKRISGELHDGLGQMFSAVKMNLSALTDGLSFKDEHAKKMFSKTMNLVDESCKEVRVISHQMAPNVLLKSGLTAAVRDFINKIDSRKLKINLETFGLQERLDQNIETVLYRVIQETVNNVIKHSGANSLDIQLNKDEDGINAMIEDNGKGFETNQIEKFEGIGLKNIRTRISFLKGTVDFSSRPGQGTLIAIFIPF</sequence>
<gene>
    <name evidence="8" type="ORF">EZ428_01665</name>
</gene>